<dbReference type="Proteomes" id="UP000296049">
    <property type="component" value="Unassembled WGS sequence"/>
</dbReference>
<organism evidence="1 2">
    <name type="scientific">Anas platyrhynchos</name>
    <name type="common">Mallard</name>
    <name type="synonym">Anas boschas</name>
    <dbReference type="NCBI Taxonomy" id="8839"/>
    <lineage>
        <taxon>Eukaryota</taxon>
        <taxon>Metazoa</taxon>
        <taxon>Chordata</taxon>
        <taxon>Craniata</taxon>
        <taxon>Vertebrata</taxon>
        <taxon>Euteleostomi</taxon>
        <taxon>Archelosauria</taxon>
        <taxon>Archosauria</taxon>
        <taxon>Dinosauria</taxon>
        <taxon>Saurischia</taxon>
        <taxon>Theropoda</taxon>
        <taxon>Coelurosauria</taxon>
        <taxon>Aves</taxon>
        <taxon>Neognathae</taxon>
        <taxon>Galloanserae</taxon>
        <taxon>Anseriformes</taxon>
        <taxon>Anatidae</taxon>
        <taxon>Anatinae</taxon>
        <taxon>Anas</taxon>
    </lineage>
</organism>
<accession>R0M745</accession>
<proteinExistence type="predicted"/>
<evidence type="ECO:0000313" key="2">
    <source>
        <dbReference type="Proteomes" id="UP000296049"/>
    </source>
</evidence>
<gene>
    <name evidence="1" type="ORF">Anapl_08348</name>
</gene>
<dbReference type="AlphaFoldDB" id="R0M745"/>
<evidence type="ECO:0000313" key="1">
    <source>
        <dbReference type="EMBL" id="EOB08473.1"/>
    </source>
</evidence>
<reference evidence="2" key="1">
    <citation type="journal article" date="2013" name="Nat. Genet.">
        <title>The duck genome and transcriptome provide insight into an avian influenza virus reservoir species.</title>
        <authorList>
            <person name="Huang Y."/>
            <person name="Li Y."/>
            <person name="Burt D.W."/>
            <person name="Chen H."/>
            <person name="Zhang Y."/>
            <person name="Qian W."/>
            <person name="Kim H."/>
            <person name="Gan S."/>
            <person name="Zhao Y."/>
            <person name="Li J."/>
            <person name="Yi K."/>
            <person name="Feng H."/>
            <person name="Zhu P."/>
            <person name="Li B."/>
            <person name="Liu Q."/>
            <person name="Fairley S."/>
            <person name="Magor K.E."/>
            <person name="Du Z."/>
            <person name="Hu X."/>
            <person name="Goodman L."/>
            <person name="Tafer H."/>
            <person name="Vignal A."/>
            <person name="Lee T."/>
            <person name="Kim K.W."/>
            <person name="Sheng Z."/>
            <person name="An Y."/>
            <person name="Searle S."/>
            <person name="Herrero J."/>
            <person name="Groenen M.A."/>
            <person name="Crooijmans R.P."/>
            <person name="Faraut T."/>
            <person name="Cai Q."/>
            <person name="Webster R.G."/>
            <person name="Aldridge J.R."/>
            <person name="Warren W.C."/>
            <person name="Bartschat S."/>
            <person name="Kehr S."/>
            <person name="Marz M."/>
            <person name="Stadler P.F."/>
            <person name="Smith J."/>
            <person name="Kraus R.H."/>
            <person name="Zhao Y."/>
            <person name="Ren L."/>
            <person name="Fei J."/>
            <person name="Morisson M."/>
            <person name="Kaiser P."/>
            <person name="Griffin D.K."/>
            <person name="Rao M."/>
            <person name="Pitel F."/>
            <person name="Wang J."/>
            <person name="Li N."/>
        </authorList>
    </citation>
    <scope>NUCLEOTIDE SEQUENCE [LARGE SCALE GENOMIC DNA]</scope>
</reference>
<keyword evidence="2" id="KW-1185">Reference proteome</keyword>
<protein>
    <submittedName>
        <fullName evidence="1">Uncharacterized protein</fullName>
    </submittedName>
</protein>
<sequence>MPSVSLHCGGRKERDTKMSGLHQALSACIQQKNHASEGADDHYHSLPSAHLLSTNSVMNNPGKTGALNTLALLAK</sequence>
<dbReference type="EMBL" id="KB742444">
    <property type="protein sequence ID" value="EOB08473.1"/>
    <property type="molecule type" value="Genomic_DNA"/>
</dbReference>
<name>R0M745_ANAPL</name>